<dbReference type="GO" id="GO:0003700">
    <property type="term" value="F:DNA-binding transcription factor activity"/>
    <property type="evidence" value="ECO:0007669"/>
    <property type="project" value="InterPro"/>
</dbReference>
<dbReference type="Gene3D" id="2.170.150.80">
    <property type="entry name" value="NAC domain"/>
    <property type="match status" value="1"/>
</dbReference>
<dbReference type="GO" id="GO:0005634">
    <property type="term" value="C:nucleus"/>
    <property type="evidence" value="ECO:0007669"/>
    <property type="project" value="TreeGrafter"/>
</dbReference>
<sequence length="358" mass="40243">MPSHADDLDCRIELLMECKPLQEANVKTLCDQARAIQIRFRSGEGDLDSESKGSGFTGEVEGCDLGVIRSRSRTVKSKGAKSKGSRFVGEVGSGLQSGLWVRSLSWFASEVERPRKIDWCMRSAWTGTRGSPTIVELDWSSGASSLSLSLRNSFEVKIETEIHFHEVEETRGKIEFWDGHESKNKEMTWCNDSDDYRALQIITATSKENTNVLNPPKTDDIRNTITCPSCGQDIEFQDQAGIHDLPGLPAGVKFDPTDHEILEHLEAKILSDTRKLHPYLIDEFIPTLEGENGICYTHPEKLPRVSKDGQIRHFFHRPSKAYTTGTRKRRKVHTDEDGSETRWHKTGKTRPVFVGGAV</sequence>
<dbReference type="PANTHER" id="PTHR31079">
    <property type="entry name" value="NAC DOMAIN-CONTAINING PROTEIN 73"/>
    <property type="match status" value="1"/>
</dbReference>
<dbReference type="SUPFAM" id="SSF101941">
    <property type="entry name" value="NAC domain"/>
    <property type="match status" value="1"/>
</dbReference>
<accession>A0A7N2LR25</accession>
<dbReference type="GO" id="GO:0000976">
    <property type="term" value="F:transcription cis-regulatory region binding"/>
    <property type="evidence" value="ECO:0007669"/>
    <property type="project" value="TreeGrafter"/>
</dbReference>
<keyword evidence="1" id="KW-0805">Transcription regulation</keyword>
<dbReference type="InParanoid" id="A0A7N2LR25"/>
<evidence type="ECO:0000256" key="3">
    <source>
        <dbReference type="ARBA" id="ARBA00023163"/>
    </source>
</evidence>
<organism evidence="7 8">
    <name type="scientific">Quercus lobata</name>
    <name type="common">Valley oak</name>
    <dbReference type="NCBI Taxonomy" id="97700"/>
    <lineage>
        <taxon>Eukaryota</taxon>
        <taxon>Viridiplantae</taxon>
        <taxon>Streptophyta</taxon>
        <taxon>Embryophyta</taxon>
        <taxon>Tracheophyta</taxon>
        <taxon>Spermatophyta</taxon>
        <taxon>Magnoliopsida</taxon>
        <taxon>eudicotyledons</taxon>
        <taxon>Gunneridae</taxon>
        <taxon>Pentapetalae</taxon>
        <taxon>rosids</taxon>
        <taxon>fabids</taxon>
        <taxon>Fagales</taxon>
        <taxon>Fagaceae</taxon>
        <taxon>Quercus</taxon>
    </lineage>
</organism>
<dbReference type="EnsemblPlants" id="QL05p042936:mrna">
    <property type="protein sequence ID" value="QL05p042936:mrna"/>
    <property type="gene ID" value="QL05p042936"/>
</dbReference>
<dbReference type="Proteomes" id="UP000594261">
    <property type="component" value="Chromosome 5"/>
</dbReference>
<dbReference type="EMBL" id="LRBV02000005">
    <property type="status" value="NOT_ANNOTATED_CDS"/>
    <property type="molecule type" value="Genomic_DNA"/>
</dbReference>
<keyword evidence="4" id="KW-0539">Nucleus</keyword>
<dbReference type="InterPro" id="IPR036093">
    <property type="entry name" value="NAC_dom_sf"/>
</dbReference>
<dbReference type="PANTHER" id="PTHR31079:SF20">
    <property type="entry name" value="NAC DOMAIN-CONTAINING PROTEIN 10"/>
    <property type="match status" value="1"/>
</dbReference>
<dbReference type="Pfam" id="PF02365">
    <property type="entry name" value="NAM"/>
    <property type="match status" value="1"/>
</dbReference>
<dbReference type="AlphaFoldDB" id="A0A7N2LR25"/>
<evidence type="ECO:0000256" key="4">
    <source>
        <dbReference type="ARBA" id="ARBA00023242"/>
    </source>
</evidence>
<keyword evidence="2" id="KW-0238">DNA-binding</keyword>
<name>A0A7N2LR25_QUELO</name>
<feature type="region of interest" description="Disordered" evidence="5">
    <location>
        <begin position="322"/>
        <end position="343"/>
    </location>
</feature>
<reference evidence="7" key="2">
    <citation type="submission" date="2021-01" db="UniProtKB">
        <authorList>
            <consortium name="EnsemblPlants"/>
        </authorList>
    </citation>
    <scope>IDENTIFICATION</scope>
</reference>
<feature type="compositionally biased region" description="Basic and acidic residues" evidence="5">
    <location>
        <begin position="333"/>
        <end position="343"/>
    </location>
</feature>
<evidence type="ECO:0000313" key="8">
    <source>
        <dbReference type="Proteomes" id="UP000594261"/>
    </source>
</evidence>
<reference evidence="7 8" key="1">
    <citation type="journal article" date="2016" name="G3 (Bethesda)">
        <title>First Draft Assembly and Annotation of the Genome of a California Endemic Oak Quercus lobata Nee (Fagaceae).</title>
        <authorList>
            <person name="Sork V.L."/>
            <person name="Fitz-Gibbon S.T."/>
            <person name="Puiu D."/>
            <person name="Crepeau M."/>
            <person name="Gugger P.F."/>
            <person name="Sherman R."/>
            <person name="Stevens K."/>
            <person name="Langley C.H."/>
            <person name="Pellegrini M."/>
            <person name="Salzberg S.L."/>
        </authorList>
    </citation>
    <scope>NUCLEOTIDE SEQUENCE [LARGE SCALE GENOMIC DNA]</scope>
    <source>
        <strain evidence="7 8">cv. SW786</strain>
    </source>
</reference>
<feature type="domain" description="NAC" evidence="6">
    <location>
        <begin position="248"/>
        <end position="358"/>
    </location>
</feature>
<dbReference type="InterPro" id="IPR044799">
    <property type="entry name" value="SOG1-like"/>
</dbReference>
<dbReference type="Gramene" id="QL05p042936:mrna">
    <property type="protein sequence ID" value="QL05p042936:mrna"/>
    <property type="gene ID" value="QL05p042936"/>
</dbReference>
<dbReference type="PROSITE" id="PS51005">
    <property type="entry name" value="NAC"/>
    <property type="match status" value="1"/>
</dbReference>
<evidence type="ECO:0000313" key="7">
    <source>
        <dbReference type="EnsemblPlants" id="QL05p042936:mrna"/>
    </source>
</evidence>
<protein>
    <recommendedName>
        <fullName evidence="6">NAC domain-containing protein</fullName>
    </recommendedName>
</protein>
<evidence type="ECO:0000259" key="6">
    <source>
        <dbReference type="PROSITE" id="PS51005"/>
    </source>
</evidence>
<evidence type="ECO:0000256" key="5">
    <source>
        <dbReference type="SAM" id="MobiDB-lite"/>
    </source>
</evidence>
<dbReference type="InterPro" id="IPR003441">
    <property type="entry name" value="NAC-dom"/>
</dbReference>
<evidence type="ECO:0000256" key="2">
    <source>
        <dbReference type="ARBA" id="ARBA00023125"/>
    </source>
</evidence>
<proteinExistence type="predicted"/>
<keyword evidence="3" id="KW-0804">Transcription</keyword>
<keyword evidence="8" id="KW-1185">Reference proteome</keyword>
<evidence type="ECO:0000256" key="1">
    <source>
        <dbReference type="ARBA" id="ARBA00023015"/>
    </source>
</evidence>